<evidence type="ECO:0000313" key="2">
    <source>
        <dbReference type="EMBL" id="MCI13241.1"/>
    </source>
</evidence>
<dbReference type="AlphaFoldDB" id="A0A392PMB4"/>
<dbReference type="Pfam" id="PF08268">
    <property type="entry name" value="FBA_3"/>
    <property type="match status" value="1"/>
</dbReference>
<protein>
    <submittedName>
        <fullName evidence="2">F-box protein</fullName>
    </submittedName>
</protein>
<organism evidence="2 3">
    <name type="scientific">Trifolium medium</name>
    <dbReference type="NCBI Taxonomy" id="97028"/>
    <lineage>
        <taxon>Eukaryota</taxon>
        <taxon>Viridiplantae</taxon>
        <taxon>Streptophyta</taxon>
        <taxon>Embryophyta</taxon>
        <taxon>Tracheophyta</taxon>
        <taxon>Spermatophyta</taxon>
        <taxon>Magnoliopsida</taxon>
        <taxon>eudicotyledons</taxon>
        <taxon>Gunneridae</taxon>
        <taxon>Pentapetalae</taxon>
        <taxon>rosids</taxon>
        <taxon>fabids</taxon>
        <taxon>Fabales</taxon>
        <taxon>Fabaceae</taxon>
        <taxon>Papilionoideae</taxon>
        <taxon>50 kb inversion clade</taxon>
        <taxon>NPAAA clade</taxon>
        <taxon>Hologalegina</taxon>
        <taxon>IRL clade</taxon>
        <taxon>Trifolieae</taxon>
        <taxon>Trifolium</taxon>
    </lineage>
</organism>
<comment type="caution">
    <text evidence="2">The sequence shown here is derived from an EMBL/GenBank/DDBJ whole genome shotgun (WGS) entry which is preliminary data.</text>
</comment>
<dbReference type="InterPro" id="IPR013187">
    <property type="entry name" value="F-box-assoc_dom_typ3"/>
</dbReference>
<name>A0A392PMB4_9FABA</name>
<keyword evidence="3" id="KW-1185">Reference proteome</keyword>
<accession>A0A392PMB4</accession>
<reference evidence="2 3" key="1">
    <citation type="journal article" date="2018" name="Front. Plant Sci.">
        <title>Red Clover (Trifolium pratense) and Zigzag Clover (T. medium) - A Picture of Genomic Similarities and Differences.</title>
        <authorList>
            <person name="Dluhosova J."/>
            <person name="Istvanek J."/>
            <person name="Nedelnik J."/>
            <person name="Repkova J."/>
        </authorList>
    </citation>
    <scope>NUCLEOTIDE SEQUENCE [LARGE SCALE GENOMIC DNA]</scope>
    <source>
        <strain evidence="3">cv. 10/8</strain>
        <tissue evidence="2">Leaf</tissue>
    </source>
</reference>
<evidence type="ECO:0000259" key="1">
    <source>
        <dbReference type="Pfam" id="PF08268"/>
    </source>
</evidence>
<dbReference type="Proteomes" id="UP000265520">
    <property type="component" value="Unassembled WGS sequence"/>
</dbReference>
<evidence type="ECO:0000313" key="3">
    <source>
        <dbReference type="Proteomes" id="UP000265520"/>
    </source>
</evidence>
<sequence>MSGFGHDPISDIYKVVVVLLAFHNVHNTGNYFSENEVKVHTLGTDSWKSVSMFPFAGVFVQKLGQYASGKINWLVYTNIMQGQCFIASLDLGNESYQKGLLPDDSGE</sequence>
<dbReference type="InterPro" id="IPR017451">
    <property type="entry name" value="F-box-assoc_interact_dom"/>
</dbReference>
<dbReference type="EMBL" id="LXQA010087431">
    <property type="protein sequence ID" value="MCI13241.1"/>
    <property type="molecule type" value="Genomic_DNA"/>
</dbReference>
<dbReference type="NCBIfam" id="TIGR01640">
    <property type="entry name" value="F_box_assoc_1"/>
    <property type="match status" value="1"/>
</dbReference>
<feature type="non-terminal residue" evidence="2">
    <location>
        <position position="107"/>
    </location>
</feature>
<proteinExistence type="predicted"/>
<feature type="domain" description="F-box associated beta-propeller type 3" evidence="1">
    <location>
        <begin position="3"/>
        <end position="96"/>
    </location>
</feature>